<comment type="caution">
    <text evidence="7">The sequence shown here is derived from an EMBL/GenBank/DDBJ whole genome shotgun (WGS) entry which is preliminary data.</text>
</comment>
<dbReference type="Proteomes" id="UP000075714">
    <property type="component" value="Unassembled WGS sequence"/>
</dbReference>
<protein>
    <recommendedName>
        <fullName evidence="1">glycerophosphodiester phosphodiesterase</fullName>
        <ecNumber evidence="1">3.1.4.46</ecNumber>
    </recommendedName>
</protein>
<dbReference type="PANTHER" id="PTHR22958">
    <property type="entry name" value="GLYCEROPHOSPHORYL DIESTER PHOSPHODIESTERASE"/>
    <property type="match status" value="1"/>
</dbReference>
<gene>
    <name evidence="7" type="ORF">GPECTOR_107g153</name>
</gene>
<feature type="region of interest" description="Disordered" evidence="5">
    <location>
        <begin position="102"/>
        <end position="170"/>
    </location>
</feature>
<dbReference type="InterPro" id="IPR030395">
    <property type="entry name" value="GP_PDE_dom"/>
</dbReference>
<dbReference type="EC" id="3.1.4.46" evidence="1"/>
<dbReference type="OrthoDB" id="1058301at2759"/>
<feature type="compositionally biased region" description="Basic and acidic residues" evidence="5">
    <location>
        <begin position="142"/>
        <end position="153"/>
    </location>
</feature>
<feature type="compositionally biased region" description="Low complexity" evidence="5">
    <location>
        <begin position="257"/>
        <end position="272"/>
    </location>
</feature>
<feature type="domain" description="GP-PDE" evidence="6">
    <location>
        <begin position="19"/>
        <end position="419"/>
    </location>
</feature>
<feature type="compositionally biased region" description="Low complexity" evidence="5">
    <location>
        <begin position="155"/>
        <end position="170"/>
    </location>
</feature>
<dbReference type="AlphaFoldDB" id="A0A150FZJ6"/>
<feature type="compositionally biased region" description="Basic residues" evidence="5">
    <location>
        <begin position="102"/>
        <end position="116"/>
    </location>
</feature>
<dbReference type="PANTHER" id="PTHR22958:SF1">
    <property type="entry name" value="GLYCEROPHOSPHOCHOLINE PHOSPHODIESTERASE GPCPD1"/>
    <property type="match status" value="1"/>
</dbReference>
<evidence type="ECO:0000256" key="2">
    <source>
        <dbReference type="ARBA" id="ARBA00022798"/>
    </source>
</evidence>
<dbReference type="SUPFAM" id="SSF51695">
    <property type="entry name" value="PLC-like phosphodiesterases"/>
    <property type="match status" value="1"/>
</dbReference>
<name>A0A150FZJ6_GONPE</name>
<feature type="region of interest" description="Disordered" evidence="5">
    <location>
        <begin position="253"/>
        <end position="272"/>
    </location>
</feature>
<dbReference type="EMBL" id="LSYV01000107">
    <property type="protein sequence ID" value="KXZ43009.1"/>
    <property type="molecule type" value="Genomic_DNA"/>
</dbReference>
<organism evidence="7 8">
    <name type="scientific">Gonium pectorale</name>
    <name type="common">Green alga</name>
    <dbReference type="NCBI Taxonomy" id="33097"/>
    <lineage>
        <taxon>Eukaryota</taxon>
        <taxon>Viridiplantae</taxon>
        <taxon>Chlorophyta</taxon>
        <taxon>core chlorophytes</taxon>
        <taxon>Chlorophyceae</taxon>
        <taxon>CS clade</taxon>
        <taxon>Chlamydomonadales</taxon>
        <taxon>Volvocaceae</taxon>
        <taxon>Gonium</taxon>
    </lineage>
</organism>
<dbReference type="PROSITE" id="PS51704">
    <property type="entry name" value="GP_PDE"/>
    <property type="match status" value="1"/>
</dbReference>
<keyword evidence="8" id="KW-1185">Reference proteome</keyword>
<dbReference type="STRING" id="33097.A0A150FZJ6"/>
<accession>A0A150FZJ6</accession>
<dbReference type="Gene3D" id="3.20.20.190">
    <property type="entry name" value="Phosphatidylinositol (PI) phosphodiesterase"/>
    <property type="match status" value="1"/>
</dbReference>
<reference evidence="8" key="1">
    <citation type="journal article" date="2016" name="Nat. Commun.">
        <title>The Gonium pectorale genome demonstrates co-option of cell cycle regulation during the evolution of multicellularity.</title>
        <authorList>
            <person name="Hanschen E.R."/>
            <person name="Marriage T.N."/>
            <person name="Ferris P.J."/>
            <person name="Hamaji T."/>
            <person name="Toyoda A."/>
            <person name="Fujiyama A."/>
            <person name="Neme R."/>
            <person name="Noguchi H."/>
            <person name="Minakuchi Y."/>
            <person name="Suzuki M."/>
            <person name="Kawai-Toyooka H."/>
            <person name="Smith D.R."/>
            <person name="Sparks H."/>
            <person name="Anderson J."/>
            <person name="Bakaric R."/>
            <person name="Luria V."/>
            <person name="Karger A."/>
            <person name="Kirschner M.W."/>
            <person name="Durand P.M."/>
            <person name="Michod R.E."/>
            <person name="Nozaki H."/>
            <person name="Olson B.J."/>
        </authorList>
    </citation>
    <scope>NUCLEOTIDE SEQUENCE [LARGE SCALE GENOMIC DNA]</scope>
    <source>
        <strain evidence="8">NIES-2863</strain>
    </source>
</reference>
<comment type="catalytic activity">
    <reaction evidence="4">
        <text>a sn-glycero-3-phosphodiester + H2O = an alcohol + sn-glycerol 3-phosphate + H(+)</text>
        <dbReference type="Rhea" id="RHEA:12969"/>
        <dbReference type="ChEBI" id="CHEBI:15377"/>
        <dbReference type="ChEBI" id="CHEBI:15378"/>
        <dbReference type="ChEBI" id="CHEBI:30879"/>
        <dbReference type="ChEBI" id="CHEBI:57597"/>
        <dbReference type="ChEBI" id="CHEBI:83408"/>
        <dbReference type="EC" id="3.1.4.46"/>
    </reaction>
</comment>
<dbReference type="GO" id="GO:0006071">
    <property type="term" value="P:glycerol metabolic process"/>
    <property type="evidence" value="ECO:0007669"/>
    <property type="project" value="UniProtKB-KW"/>
</dbReference>
<dbReference type="InterPro" id="IPR017946">
    <property type="entry name" value="PLC-like_Pdiesterase_TIM-brl"/>
</dbReference>
<sequence>MGKHGPMLLGGHRGMGENLAMLGTDGSLGVYPAFRENTIQSFQEAVKCGVGFVEFDVQVTRDNVPIIWHDDDVVFGPAEQPRRPQVKDLTFAELQTLCGRHTHHHGHHHHGHHHHDRALGPGPGQAGSVRGSSEDGSEATDLGDRSPRTHGGSEDGSCASSGSGAGDAGCPRLLRRFRDRATRQWNSRYEPWRCARDDSIPTLEEVFRSLPPEVGFDIEVKMTTGDDVVHTPAEEVERMLAAILPVVERCATPPAPASTSAPDPAARSRASSPLPLLDFVPSQHHSAAADRSGGGPGPLRRRIMFSSFDPDVCVELKRRQGAHPVYYLSGCGLYEHADARRTSIPAALAFAEEAGMRGVVVPASILLKNMDMVASASSRRLELMTYGLENNDLDCLRAQADAGVAAAIVDEVAGVTAALGSGEEAADEE</sequence>
<proteinExistence type="predicted"/>
<evidence type="ECO:0000256" key="3">
    <source>
        <dbReference type="ARBA" id="ARBA00022801"/>
    </source>
</evidence>
<evidence type="ECO:0000313" key="8">
    <source>
        <dbReference type="Proteomes" id="UP000075714"/>
    </source>
</evidence>
<dbReference type="GO" id="GO:0046475">
    <property type="term" value="P:glycerophospholipid catabolic process"/>
    <property type="evidence" value="ECO:0007669"/>
    <property type="project" value="TreeGrafter"/>
</dbReference>
<keyword evidence="3" id="KW-0378">Hydrolase</keyword>
<evidence type="ECO:0000256" key="5">
    <source>
        <dbReference type="SAM" id="MobiDB-lite"/>
    </source>
</evidence>
<keyword evidence="2" id="KW-0319">Glycerol metabolism</keyword>
<dbReference type="Pfam" id="PF03009">
    <property type="entry name" value="GDPD"/>
    <property type="match status" value="2"/>
</dbReference>
<evidence type="ECO:0000256" key="4">
    <source>
        <dbReference type="ARBA" id="ARBA00047512"/>
    </source>
</evidence>
<evidence type="ECO:0000259" key="6">
    <source>
        <dbReference type="PROSITE" id="PS51704"/>
    </source>
</evidence>
<dbReference type="InterPro" id="IPR051578">
    <property type="entry name" value="GDPD"/>
</dbReference>
<evidence type="ECO:0000313" key="7">
    <source>
        <dbReference type="EMBL" id="KXZ43009.1"/>
    </source>
</evidence>
<evidence type="ECO:0000256" key="1">
    <source>
        <dbReference type="ARBA" id="ARBA00012247"/>
    </source>
</evidence>
<dbReference type="GO" id="GO:0008889">
    <property type="term" value="F:glycerophosphodiester phosphodiesterase activity"/>
    <property type="evidence" value="ECO:0007669"/>
    <property type="project" value="UniProtKB-EC"/>
</dbReference>